<feature type="compositionally biased region" description="Basic and acidic residues" evidence="1">
    <location>
        <begin position="42"/>
        <end position="53"/>
    </location>
</feature>
<evidence type="ECO:0000313" key="2">
    <source>
        <dbReference type="EMBL" id="CAD6915322.1"/>
    </source>
</evidence>
<sequence>MVKREREDGLVPEPTPQRQRVPKPVAPVHAPAPSASTLLRGPRSDDERGDVPNKRSRRARFALVPDSEEEEEEGEEEDVKPASWVGQASVAASPGLAKAAPAPTPSNKAFTNPSSSSAPAAAAAASSSSSYTNRRRDERHIKSAEAQFWRNDACLRALARAIMPDVSMVLSLANVSFTVYKASMAVFLERIEISRGSIGGIHKLLSKKRYLAQFVKVLVVSDNWPFGEVWLPSTTTVALSFAQFWPSLTPFGQMADIFSWVCPKKDANAELVIDIALDFWCYKAMYEVCRAQQAAAARVRAIRVTGAAVGYAPPTSVKPEDRATFLAHFQDVMWASVESIMRFSDRLDLFQVIPRGDSKDVITLPPRVIMTLADHQYDVKTIKLSICPENKYALSAFTRHFWNGLTSLSLQFSGAASYAYEMKELDILLGKKWLDLEELRMEFSDEYLSDALKWGWSHPRLRILDVDMSKAVEDRVIKFVHDHPSIEHLSLHSDEKCKRPSKYPPKLRSCTIKLPASKKDPFEAVTESRAPYATALLKGRKWNTELLRSVPWTEHLSNLTGFDLVLEPVQVTSVCEFFGPANTAFFPNLLEICLICDAKFELPLSKRFRSGFNFFTYALEHLRFFPRLQVIALNSCGDDALDLDEVRSKLLQVGDTLRAAAWLTSAEEAQIFKVEQLPHMMSGGRKAAALSPVSPFLAGFSRLDCGQEERGWPYDYGFFLHSPDGRAVPRSPLVSFPG</sequence>
<evidence type="ECO:0000313" key="4">
    <source>
        <dbReference type="Proteomes" id="UP000077671"/>
    </source>
</evidence>
<organism evidence="3 4">
    <name type="scientific">Tilletia caries</name>
    <name type="common">wheat bunt fungus</name>
    <dbReference type="NCBI Taxonomy" id="13290"/>
    <lineage>
        <taxon>Eukaryota</taxon>
        <taxon>Fungi</taxon>
        <taxon>Dikarya</taxon>
        <taxon>Basidiomycota</taxon>
        <taxon>Ustilaginomycotina</taxon>
        <taxon>Exobasidiomycetes</taxon>
        <taxon>Tilletiales</taxon>
        <taxon>Tilletiaceae</taxon>
        <taxon>Tilletia</taxon>
    </lineage>
</organism>
<dbReference type="EMBL" id="CAJHJG010001852">
    <property type="protein sequence ID" value="CAD6915322.1"/>
    <property type="molecule type" value="Genomic_DNA"/>
</dbReference>
<dbReference type="EMBL" id="LWDD02000327">
    <property type="protein sequence ID" value="KAE8261730.1"/>
    <property type="molecule type" value="Genomic_DNA"/>
</dbReference>
<dbReference type="Proteomes" id="UP000077671">
    <property type="component" value="Unassembled WGS sequence"/>
</dbReference>
<comment type="caution">
    <text evidence="3">The sequence shown here is derived from an EMBL/GenBank/DDBJ whole genome shotgun (WGS) entry which is preliminary data.</text>
</comment>
<feature type="compositionally biased region" description="Low complexity" evidence="1">
    <location>
        <begin position="22"/>
        <end position="33"/>
    </location>
</feature>
<name>A0A177UTZ9_9BASI</name>
<feature type="compositionally biased region" description="Acidic residues" evidence="1">
    <location>
        <begin position="66"/>
        <end position="78"/>
    </location>
</feature>
<dbReference type="AlphaFoldDB" id="A0A177UTZ9"/>
<gene>
    <name evidence="3" type="ORF">A4X03_0g3014</name>
    <name evidence="2" type="ORF">JKIAZH3_G36</name>
</gene>
<reference evidence="3" key="2">
    <citation type="journal article" date="2019" name="IMA Fungus">
        <title>Genome sequencing and comparison of five Tilletia species to identify candidate genes for the detection of regulated species infecting wheat.</title>
        <authorList>
            <person name="Nguyen H.D.T."/>
            <person name="Sultana T."/>
            <person name="Kesanakurti P."/>
            <person name="Hambleton S."/>
        </authorList>
    </citation>
    <scope>NUCLEOTIDE SEQUENCE</scope>
    <source>
        <strain evidence="3">DAOMC 238032</strain>
    </source>
</reference>
<evidence type="ECO:0000313" key="5">
    <source>
        <dbReference type="Proteomes" id="UP000836402"/>
    </source>
</evidence>
<protein>
    <submittedName>
        <fullName evidence="3">Uncharacterized protein</fullName>
    </submittedName>
</protein>
<feature type="compositionally biased region" description="Low complexity" evidence="1">
    <location>
        <begin position="88"/>
        <end position="101"/>
    </location>
</feature>
<feature type="region of interest" description="Disordered" evidence="1">
    <location>
        <begin position="1"/>
        <end position="137"/>
    </location>
</feature>
<reference evidence="3" key="1">
    <citation type="submission" date="2016-04" db="EMBL/GenBank/DDBJ databases">
        <authorList>
            <person name="Nguyen H.D."/>
            <person name="Kesanakurti P."/>
            <person name="Cullis J."/>
            <person name="Levesque C.A."/>
            <person name="Hambleton S."/>
        </authorList>
    </citation>
    <scope>NUCLEOTIDE SEQUENCE</scope>
    <source>
        <strain evidence="3">DAOMC 238032</strain>
    </source>
</reference>
<evidence type="ECO:0000313" key="3">
    <source>
        <dbReference type="EMBL" id="KAE8261730.1"/>
    </source>
</evidence>
<proteinExistence type="predicted"/>
<keyword evidence="5" id="KW-1185">Reference proteome</keyword>
<evidence type="ECO:0000256" key="1">
    <source>
        <dbReference type="SAM" id="MobiDB-lite"/>
    </source>
</evidence>
<accession>A0A177UTZ9</accession>
<feature type="compositionally biased region" description="Low complexity" evidence="1">
    <location>
        <begin position="113"/>
        <end position="130"/>
    </location>
</feature>
<dbReference type="Proteomes" id="UP000836402">
    <property type="component" value="Unassembled WGS sequence"/>
</dbReference>
<reference evidence="2" key="3">
    <citation type="submission" date="2020-10" db="EMBL/GenBank/DDBJ databases">
        <authorList>
            <person name="Sedaghatjoo S."/>
        </authorList>
    </citation>
    <scope>NUCLEOTIDE SEQUENCE</scope>
    <source>
        <strain evidence="2">AZH3</strain>
    </source>
</reference>